<reference evidence="10" key="2">
    <citation type="submission" date="2022-10" db="EMBL/GenBank/DDBJ databases">
        <authorList>
            <consortium name="ENA_rothamsted_submissions"/>
            <consortium name="culmorum"/>
            <person name="King R."/>
        </authorList>
    </citation>
    <scope>NUCLEOTIDE SEQUENCE</scope>
</reference>
<keyword evidence="8" id="KW-0511">Multifunctional enzyme</keyword>
<evidence type="ECO:0000256" key="4">
    <source>
        <dbReference type="ARBA" id="ARBA00022857"/>
    </source>
</evidence>
<dbReference type="InterPro" id="IPR036291">
    <property type="entry name" value="NAD(P)-bd_dom_sf"/>
</dbReference>
<feature type="non-terminal residue" evidence="10">
    <location>
        <position position="1"/>
    </location>
</feature>
<keyword evidence="4" id="KW-0521">NADP</keyword>
<dbReference type="PANTHER" id="PTHR43775">
    <property type="entry name" value="FATTY ACID SYNTHASE"/>
    <property type="match status" value="1"/>
</dbReference>
<dbReference type="GO" id="GO:0016491">
    <property type="term" value="F:oxidoreductase activity"/>
    <property type="evidence" value="ECO:0007669"/>
    <property type="project" value="UniProtKB-KW"/>
</dbReference>
<evidence type="ECO:0000256" key="2">
    <source>
        <dbReference type="ARBA" id="ARBA00022516"/>
    </source>
</evidence>
<keyword evidence="2" id="KW-0444">Lipid biosynthesis</keyword>
<evidence type="ECO:0000259" key="9">
    <source>
        <dbReference type="SMART" id="SM00829"/>
    </source>
</evidence>
<evidence type="ECO:0000256" key="3">
    <source>
        <dbReference type="ARBA" id="ARBA00022832"/>
    </source>
</evidence>
<evidence type="ECO:0000256" key="7">
    <source>
        <dbReference type="ARBA" id="ARBA00023160"/>
    </source>
</evidence>
<keyword evidence="6" id="KW-0443">Lipid metabolism</keyword>
<sequence length="154" mass="16678">MGLVPSGAASSRVMASPELLWPVPKHWTMEDAATVPLPYALAFYCLAIKVRMLSKYSILVHGGTGALGQAVISIALAHGLQVFATVSDIRKKHFLMKLFPELREDHIGNSRDASFKDMVHTRTKGLGVTYVINCIKSDLRDISISCVAPSGALI</sequence>
<accession>A0A9N9R938</accession>
<dbReference type="Proteomes" id="UP001153714">
    <property type="component" value="Chromosome 3"/>
</dbReference>
<gene>
    <name evidence="10" type="ORF">DIATSA_LOCUS9288</name>
</gene>
<keyword evidence="5" id="KW-0560">Oxidoreductase</keyword>
<keyword evidence="11" id="KW-1185">Reference proteome</keyword>
<reference evidence="10" key="1">
    <citation type="submission" date="2021-12" db="EMBL/GenBank/DDBJ databases">
        <authorList>
            <person name="King R."/>
        </authorList>
    </citation>
    <scope>NUCLEOTIDE SEQUENCE</scope>
</reference>
<dbReference type="OrthoDB" id="3509362at2759"/>
<protein>
    <recommendedName>
        <fullName evidence="9">Enoyl reductase (ER) domain-containing protein</fullName>
    </recommendedName>
</protein>
<dbReference type="Pfam" id="PF00107">
    <property type="entry name" value="ADH_zinc_N"/>
    <property type="match status" value="1"/>
</dbReference>
<evidence type="ECO:0000256" key="8">
    <source>
        <dbReference type="ARBA" id="ARBA00023268"/>
    </source>
</evidence>
<evidence type="ECO:0000256" key="1">
    <source>
        <dbReference type="ARBA" id="ARBA00022450"/>
    </source>
</evidence>
<dbReference type="SUPFAM" id="SSF51735">
    <property type="entry name" value="NAD(P)-binding Rossmann-fold domains"/>
    <property type="match status" value="1"/>
</dbReference>
<feature type="domain" description="Enoyl reductase (ER)" evidence="9">
    <location>
        <begin position="2"/>
        <end position="154"/>
    </location>
</feature>
<dbReference type="Gene3D" id="3.90.180.10">
    <property type="entry name" value="Medium-chain alcohol dehydrogenases, catalytic domain"/>
    <property type="match status" value="1"/>
</dbReference>
<feature type="non-terminal residue" evidence="10">
    <location>
        <position position="154"/>
    </location>
</feature>
<dbReference type="InterPro" id="IPR013149">
    <property type="entry name" value="ADH-like_C"/>
</dbReference>
<dbReference type="CDD" id="cd05195">
    <property type="entry name" value="enoyl_red"/>
    <property type="match status" value="1"/>
</dbReference>
<keyword evidence="1" id="KW-0596">Phosphopantetheine</keyword>
<organism evidence="10 11">
    <name type="scientific">Diatraea saccharalis</name>
    <name type="common">sugarcane borer</name>
    <dbReference type="NCBI Taxonomy" id="40085"/>
    <lineage>
        <taxon>Eukaryota</taxon>
        <taxon>Metazoa</taxon>
        <taxon>Ecdysozoa</taxon>
        <taxon>Arthropoda</taxon>
        <taxon>Hexapoda</taxon>
        <taxon>Insecta</taxon>
        <taxon>Pterygota</taxon>
        <taxon>Neoptera</taxon>
        <taxon>Endopterygota</taxon>
        <taxon>Lepidoptera</taxon>
        <taxon>Glossata</taxon>
        <taxon>Ditrysia</taxon>
        <taxon>Pyraloidea</taxon>
        <taxon>Crambidae</taxon>
        <taxon>Crambinae</taxon>
        <taxon>Diatraea</taxon>
    </lineage>
</organism>
<dbReference type="GO" id="GO:0004312">
    <property type="term" value="F:fatty acid synthase activity"/>
    <property type="evidence" value="ECO:0007669"/>
    <property type="project" value="TreeGrafter"/>
</dbReference>
<keyword evidence="3" id="KW-0276">Fatty acid metabolism</keyword>
<dbReference type="EMBL" id="OU893334">
    <property type="protein sequence ID" value="CAG9791689.1"/>
    <property type="molecule type" value="Genomic_DNA"/>
</dbReference>
<dbReference type="SMART" id="SM00829">
    <property type="entry name" value="PKS_ER"/>
    <property type="match status" value="1"/>
</dbReference>
<dbReference type="PANTHER" id="PTHR43775:SF7">
    <property type="entry name" value="FATTY ACID SYNTHASE"/>
    <property type="match status" value="1"/>
</dbReference>
<evidence type="ECO:0000256" key="6">
    <source>
        <dbReference type="ARBA" id="ARBA00023098"/>
    </source>
</evidence>
<evidence type="ECO:0000313" key="11">
    <source>
        <dbReference type="Proteomes" id="UP001153714"/>
    </source>
</evidence>
<name>A0A9N9R938_9NEOP</name>
<evidence type="ECO:0000313" key="10">
    <source>
        <dbReference type="EMBL" id="CAG9791689.1"/>
    </source>
</evidence>
<keyword evidence="7" id="KW-0275">Fatty acid biosynthesis</keyword>
<dbReference type="InterPro" id="IPR050091">
    <property type="entry name" value="PKS_NRPS_Biosynth_Enz"/>
</dbReference>
<evidence type="ECO:0000256" key="5">
    <source>
        <dbReference type="ARBA" id="ARBA00023002"/>
    </source>
</evidence>
<dbReference type="GO" id="GO:0006633">
    <property type="term" value="P:fatty acid biosynthetic process"/>
    <property type="evidence" value="ECO:0007669"/>
    <property type="project" value="UniProtKB-KW"/>
</dbReference>
<proteinExistence type="predicted"/>
<dbReference type="AlphaFoldDB" id="A0A9N9R938"/>
<dbReference type="InterPro" id="IPR020843">
    <property type="entry name" value="ER"/>
</dbReference>